<evidence type="ECO:0000313" key="6">
    <source>
        <dbReference type="EMBL" id="MBE0348998.1"/>
    </source>
</evidence>
<dbReference type="PANTHER" id="PTHR38776">
    <property type="entry name" value="MLTA-INTERACTING PROTEIN-RELATED"/>
    <property type="match status" value="1"/>
</dbReference>
<keyword evidence="5" id="KW-0998">Cell outer membrane</keyword>
<dbReference type="PANTHER" id="PTHR38776:SF1">
    <property type="entry name" value="MLTA-INTERACTING PROTEIN-RELATED"/>
    <property type="match status" value="1"/>
</dbReference>
<dbReference type="GO" id="GO:0009279">
    <property type="term" value="C:cell outer membrane"/>
    <property type="evidence" value="ECO:0007669"/>
    <property type="project" value="UniProtKB-SubCell"/>
</dbReference>
<evidence type="ECO:0000256" key="1">
    <source>
        <dbReference type="ARBA" id="ARBA00004442"/>
    </source>
</evidence>
<accession>A0A8I0N0Q3</accession>
<dbReference type="Proteomes" id="UP000660708">
    <property type="component" value="Unassembled WGS sequence"/>
</dbReference>
<comment type="similarity">
    <text evidence="2">Belongs to the MipA/OmpV family.</text>
</comment>
<evidence type="ECO:0000313" key="7">
    <source>
        <dbReference type="Proteomes" id="UP000660708"/>
    </source>
</evidence>
<proteinExistence type="inferred from homology"/>
<keyword evidence="3" id="KW-0732">Signal</keyword>
<evidence type="ECO:0000256" key="3">
    <source>
        <dbReference type="ARBA" id="ARBA00022729"/>
    </source>
</evidence>
<comment type="subcellular location">
    <subcellularLocation>
        <location evidence="1">Cell outer membrane</location>
    </subcellularLocation>
</comment>
<dbReference type="GO" id="GO:0009252">
    <property type="term" value="P:peptidoglycan biosynthetic process"/>
    <property type="evidence" value="ECO:0007669"/>
    <property type="project" value="TreeGrafter"/>
</dbReference>
<evidence type="ECO:0000256" key="2">
    <source>
        <dbReference type="ARBA" id="ARBA00005722"/>
    </source>
</evidence>
<evidence type="ECO:0000256" key="4">
    <source>
        <dbReference type="ARBA" id="ARBA00023136"/>
    </source>
</evidence>
<sequence>MDTNGLVITKCDSGVINTAFCHQNRSANETNLYHSNWSFTLKKLLVALTLLLAAKVSANTVPCDANDSECTAIGQWRFGVALGGGVITNPLHGGDNIPLIAVPYISYYGENLFLDNGTLGYTLYYHDQFDISLIGTFNTEQAYFEKFHPSNIFVQKSLLDASAELPGGEFLAEQRVISLDDIKSRKWAVDGGVLAHWIINDNVKVTASWLSDITNTYQGYNADIGISYRFRFNNTPNAHALIKAGLKWKSRQLIDYYYGINKADTLNSALWYEGSSSYQPYLSFAYSYPISKSWTFKFNAKYQQLDTVMTDSPIVEDSYTATVFVGGKYEF</sequence>
<dbReference type="AlphaFoldDB" id="A0A8I0N0Q3"/>
<evidence type="ECO:0000256" key="5">
    <source>
        <dbReference type="ARBA" id="ARBA00023237"/>
    </source>
</evidence>
<dbReference type="EMBL" id="AQHF01000034">
    <property type="protein sequence ID" value="MBE0348998.1"/>
    <property type="molecule type" value="Genomic_DNA"/>
</dbReference>
<comment type="caution">
    <text evidence="6">The sequence shown here is derived from an EMBL/GenBank/DDBJ whole genome shotgun (WGS) entry which is preliminary data.</text>
</comment>
<keyword evidence="4" id="KW-0472">Membrane</keyword>
<protein>
    <submittedName>
        <fullName evidence="6">Outer membrane protein</fullName>
    </submittedName>
</protein>
<reference evidence="6 7" key="1">
    <citation type="submission" date="2015-06" db="EMBL/GenBank/DDBJ databases">
        <title>Genome sequence of Pseudoalteromonas peptidolytica.</title>
        <authorList>
            <person name="Xie B.-B."/>
            <person name="Rong J.-C."/>
            <person name="Qin Q.-L."/>
            <person name="Zhang Y.-Z."/>
        </authorList>
    </citation>
    <scope>NUCLEOTIDE SEQUENCE [LARGE SCALE GENOMIC DNA]</scope>
    <source>
        <strain evidence="6 7">F12-50-A1</strain>
    </source>
</reference>
<name>A0A8I0N0Q3_9GAMM</name>
<organism evidence="6 7">
    <name type="scientific">Pseudoalteromonas peptidolytica F12-50-A1</name>
    <dbReference type="NCBI Taxonomy" id="1315280"/>
    <lineage>
        <taxon>Bacteria</taxon>
        <taxon>Pseudomonadati</taxon>
        <taxon>Pseudomonadota</taxon>
        <taxon>Gammaproteobacteria</taxon>
        <taxon>Alteromonadales</taxon>
        <taxon>Pseudoalteromonadaceae</taxon>
        <taxon>Pseudoalteromonas</taxon>
    </lineage>
</organism>
<gene>
    <name evidence="6" type="ORF">PPEP_b0880</name>
</gene>
<keyword evidence="7" id="KW-1185">Reference proteome</keyword>
<dbReference type="InterPro" id="IPR010583">
    <property type="entry name" value="MipA"/>
</dbReference>
<dbReference type="Pfam" id="PF06629">
    <property type="entry name" value="MipA"/>
    <property type="match status" value="1"/>
</dbReference>